<dbReference type="Proteomes" id="UP000050794">
    <property type="component" value="Unassembled WGS sequence"/>
</dbReference>
<organism evidence="6 7">
    <name type="scientific">Toxocara canis</name>
    <name type="common">Canine roundworm</name>
    <dbReference type="NCBI Taxonomy" id="6265"/>
    <lineage>
        <taxon>Eukaryota</taxon>
        <taxon>Metazoa</taxon>
        <taxon>Ecdysozoa</taxon>
        <taxon>Nematoda</taxon>
        <taxon>Chromadorea</taxon>
        <taxon>Rhabditida</taxon>
        <taxon>Spirurina</taxon>
        <taxon>Ascaridomorpha</taxon>
        <taxon>Ascaridoidea</taxon>
        <taxon>Toxocaridae</taxon>
        <taxon>Toxocara</taxon>
    </lineage>
</organism>
<dbReference type="GO" id="GO:0032222">
    <property type="term" value="P:regulation of synaptic transmission, cholinergic"/>
    <property type="evidence" value="ECO:0007669"/>
    <property type="project" value="InterPro"/>
</dbReference>
<keyword evidence="3" id="KW-1133">Transmembrane helix</keyword>
<reference evidence="7" key="1">
    <citation type="submission" date="2016-06" db="UniProtKB">
        <authorList>
            <consortium name="WormBaseParasite"/>
        </authorList>
    </citation>
    <scope>IDENTIFICATION</scope>
</reference>
<dbReference type="Pfam" id="PF17064">
    <property type="entry name" value="QVR"/>
    <property type="match status" value="1"/>
</dbReference>
<dbReference type="EMBL" id="UYWY01002268">
    <property type="protein sequence ID" value="VDM27898.1"/>
    <property type="molecule type" value="Genomic_DNA"/>
</dbReference>
<proteinExistence type="predicted"/>
<dbReference type="WBParaSite" id="TCNE_0000233601-mRNA-1">
    <property type="protein sequence ID" value="TCNE_0000233601-mRNA-1"/>
    <property type="gene ID" value="TCNE_0000233601"/>
</dbReference>
<keyword evidence="1 4" id="KW-0732">Signal</keyword>
<dbReference type="GO" id="GO:0030431">
    <property type="term" value="P:sleep"/>
    <property type="evidence" value="ECO:0007669"/>
    <property type="project" value="InterPro"/>
</dbReference>
<keyword evidence="6" id="KW-1185">Reference proteome</keyword>
<evidence type="ECO:0000313" key="5">
    <source>
        <dbReference type="EMBL" id="VDM27898.1"/>
    </source>
</evidence>
<evidence type="ECO:0000256" key="2">
    <source>
        <dbReference type="ARBA" id="ARBA00023180"/>
    </source>
</evidence>
<keyword evidence="2" id="KW-0325">Glycoprotein</keyword>
<dbReference type="PANTHER" id="PTHR33562">
    <property type="entry name" value="ATILLA, ISOFORM B-RELATED-RELATED"/>
    <property type="match status" value="1"/>
</dbReference>
<sequence length="172" mass="18810">MMLKALPPDSFPDVMLALLVALISSSSATALQCYSCVSSLPASTPIDAQHALKTILYSAYNLPPVSRSCADSEDTYFKTVSQTDCPPGDHCMKISVKEQGLIFVMRGCQSALYRNGVTITRVECNNNKSPSICRCSESLCNSSFSNRISYFVFVFLFVFNTLTFIVSLVNAI</sequence>
<dbReference type="InterPro" id="IPR031424">
    <property type="entry name" value="QVR-like"/>
</dbReference>
<gene>
    <name evidence="5" type="ORF">TCNE_LOCUS2336</name>
</gene>
<evidence type="ECO:0000256" key="1">
    <source>
        <dbReference type="ARBA" id="ARBA00022729"/>
    </source>
</evidence>
<evidence type="ECO:0000256" key="3">
    <source>
        <dbReference type="SAM" id="Phobius"/>
    </source>
</evidence>
<keyword evidence="3" id="KW-0472">Membrane</keyword>
<dbReference type="AlphaFoldDB" id="A0A183U1G6"/>
<feature type="chain" id="PRO_5044552948" evidence="4">
    <location>
        <begin position="31"/>
        <end position="172"/>
    </location>
</feature>
<feature type="signal peptide" evidence="4">
    <location>
        <begin position="1"/>
        <end position="30"/>
    </location>
</feature>
<keyword evidence="3" id="KW-0812">Transmembrane</keyword>
<feature type="transmembrane region" description="Helical" evidence="3">
    <location>
        <begin position="148"/>
        <end position="169"/>
    </location>
</feature>
<name>A0A183U1G6_TOXCA</name>
<evidence type="ECO:0000256" key="4">
    <source>
        <dbReference type="SAM" id="SignalP"/>
    </source>
</evidence>
<evidence type="ECO:0000313" key="6">
    <source>
        <dbReference type="Proteomes" id="UP000050794"/>
    </source>
</evidence>
<evidence type="ECO:0000313" key="7">
    <source>
        <dbReference type="WBParaSite" id="TCNE_0000233601-mRNA-1"/>
    </source>
</evidence>
<reference evidence="5 6" key="2">
    <citation type="submission" date="2018-11" db="EMBL/GenBank/DDBJ databases">
        <authorList>
            <consortium name="Pathogen Informatics"/>
        </authorList>
    </citation>
    <scope>NUCLEOTIDE SEQUENCE [LARGE SCALE GENOMIC DNA]</scope>
</reference>
<dbReference type="InterPro" id="IPR050975">
    <property type="entry name" value="Sleep_regulator"/>
</dbReference>
<protein>
    <submittedName>
        <fullName evidence="7">Protein quiver</fullName>
    </submittedName>
</protein>
<accession>A0A183U1G6</accession>